<keyword evidence="3" id="KW-1185">Reference proteome</keyword>
<dbReference type="EMBL" id="BGPR01000400">
    <property type="protein sequence ID" value="GBM18215.1"/>
    <property type="molecule type" value="Genomic_DNA"/>
</dbReference>
<protein>
    <submittedName>
        <fullName evidence="2">Uncharacterized protein</fullName>
    </submittedName>
</protein>
<sequence length="96" mass="10394">MKGPFICRNISRGGLEVRSRPQNGRVPGSKPGFTKGPQCMWACCTPNNTQGTTRLPTGVVHKFEKEVAAHVSAFCGSKSLSPSQNSQPSRCFNAER</sequence>
<feature type="compositionally biased region" description="Polar residues" evidence="1">
    <location>
        <begin position="78"/>
        <end position="90"/>
    </location>
</feature>
<dbReference type="AlphaFoldDB" id="A0A4Y2DRH5"/>
<gene>
    <name evidence="2" type="ORF">AVEN_38989_1</name>
</gene>
<accession>A0A4Y2DRH5</accession>
<evidence type="ECO:0000256" key="1">
    <source>
        <dbReference type="SAM" id="MobiDB-lite"/>
    </source>
</evidence>
<name>A0A4Y2DRH5_ARAVE</name>
<organism evidence="2 3">
    <name type="scientific">Araneus ventricosus</name>
    <name type="common">Orbweaver spider</name>
    <name type="synonym">Epeira ventricosa</name>
    <dbReference type="NCBI Taxonomy" id="182803"/>
    <lineage>
        <taxon>Eukaryota</taxon>
        <taxon>Metazoa</taxon>
        <taxon>Ecdysozoa</taxon>
        <taxon>Arthropoda</taxon>
        <taxon>Chelicerata</taxon>
        <taxon>Arachnida</taxon>
        <taxon>Araneae</taxon>
        <taxon>Araneomorphae</taxon>
        <taxon>Entelegynae</taxon>
        <taxon>Araneoidea</taxon>
        <taxon>Araneidae</taxon>
        <taxon>Araneus</taxon>
    </lineage>
</organism>
<dbReference type="Proteomes" id="UP000499080">
    <property type="component" value="Unassembled WGS sequence"/>
</dbReference>
<comment type="caution">
    <text evidence="2">The sequence shown here is derived from an EMBL/GenBank/DDBJ whole genome shotgun (WGS) entry which is preliminary data.</text>
</comment>
<feature type="region of interest" description="Disordered" evidence="1">
    <location>
        <begin position="76"/>
        <end position="96"/>
    </location>
</feature>
<proteinExistence type="predicted"/>
<evidence type="ECO:0000313" key="3">
    <source>
        <dbReference type="Proteomes" id="UP000499080"/>
    </source>
</evidence>
<evidence type="ECO:0000313" key="2">
    <source>
        <dbReference type="EMBL" id="GBM18215.1"/>
    </source>
</evidence>
<reference evidence="2 3" key="1">
    <citation type="journal article" date="2019" name="Sci. Rep.">
        <title>Orb-weaving spider Araneus ventricosus genome elucidates the spidroin gene catalogue.</title>
        <authorList>
            <person name="Kono N."/>
            <person name="Nakamura H."/>
            <person name="Ohtoshi R."/>
            <person name="Moran D.A.P."/>
            <person name="Shinohara A."/>
            <person name="Yoshida Y."/>
            <person name="Fujiwara M."/>
            <person name="Mori M."/>
            <person name="Tomita M."/>
            <person name="Arakawa K."/>
        </authorList>
    </citation>
    <scope>NUCLEOTIDE SEQUENCE [LARGE SCALE GENOMIC DNA]</scope>
</reference>